<dbReference type="RefSeq" id="WP_272869332.1">
    <property type="nucleotide sequence ID" value="NZ_BJTZ01000001.1"/>
</dbReference>
<name>A0A510UBQ1_ALIFS</name>
<organism evidence="1 2">
    <name type="scientific">Aliivibrio fischeri</name>
    <name type="common">Vibrio fischeri</name>
    <dbReference type="NCBI Taxonomy" id="668"/>
    <lineage>
        <taxon>Bacteria</taxon>
        <taxon>Pseudomonadati</taxon>
        <taxon>Pseudomonadota</taxon>
        <taxon>Gammaproteobacteria</taxon>
        <taxon>Vibrionales</taxon>
        <taxon>Vibrionaceae</taxon>
        <taxon>Aliivibrio</taxon>
    </lineage>
</organism>
<gene>
    <name evidence="1" type="ORF">AFI02nite_00340</name>
</gene>
<evidence type="ECO:0000313" key="2">
    <source>
        <dbReference type="Proteomes" id="UP000321787"/>
    </source>
</evidence>
<sequence>MKVQRREVKSPYSKEEMKTAFISLETARKRRNTKKHKGIVVG</sequence>
<dbReference type="EMBL" id="BJTZ01000001">
    <property type="protein sequence ID" value="GEK11998.1"/>
    <property type="molecule type" value="Genomic_DNA"/>
</dbReference>
<accession>A0A510UBQ1</accession>
<dbReference type="AlphaFoldDB" id="A0A510UBQ1"/>
<protein>
    <submittedName>
        <fullName evidence="1">Uncharacterized protein</fullName>
    </submittedName>
</protein>
<comment type="caution">
    <text evidence="1">The sequence shown here is derived from an EMBL/GenBank/DDBJ whole genome shotgun (WGS) entry which is preliminary data.</text>
</comment>
<evidence type="ECO:0000313" key="1">
    <source>
        <dbReference type="EMBL" id="GEK11998.1"/>
    </source>
</evidence>
<proteinExistence type="predicted"/>
<dbReference type="Proteomes" id="UP000321787">
    <property type="component" value="Unassembled WGS sequence"/>
</dbReference>
<reference evidence="1 2" key="1">
    <citation type="submission" date="2019-07" db="EMBL/GenBank/DDBJ databases">
        <title>Whole genome shotgun sequence of Aliivibrio fischeri NBRC 101058.</title>
        <authorList>
            <person name="Hosoyama A."/>
            <person name="Uohara A."/>
            <person name="Ohji S."/>
            <person name="Ichikawa N."/>
        </authorList>
    </citation>
    <scope>NUCLEOTIDE SEQUENCE [LARGE SCALE GENOMIC DNA]</scope>
    <source>
        <strain evidence="1 2">NBRC 101058</strain>
    </source>
</reference>